<accession>A0A9X9PWD1</accession>
<name>A0A9X9PWD1_GULGU</name>
<dbReference type="AlphaFoldDB" id="A0A9X9PWD1"/>
<gene>
    <name evidence="2" type="ORF">BN2614_LOCUS3</name>
</gene>
<protein>
    <submittedName>
        <fullName evidence="2">Uncharacterized protein</fullName>
    </submittedName>
</protein>
<organism evidence="2 3">
    <name type="scientific">Gulo gulo</name>
    <name type="common">Wolverine</name>
    <name type="synonym">Gluton</name>
    <dbReference type="NCBI Taxonomy" id="48420"/>
    <lineage>
        <taxon>Eukaryota</taxon>
        <taxon>Metazoa</taxon>
        <taxon>Chordata</taxon>
        <taxon>Craniata</taxon>
        <taxon>Vertebrata</taxon>
        <taxon>Euteleostomi</taxon>
        <taxon>Mammalia</taxon>
        <taxon>Eutheria</taxon>
        <taxon>Laurasiatheria</taxon>
        <taxon>Carnivora</taxon>
        <taxon>Caniformia</taxon>
        <taxon>Musteloidea</taxon>
        <taxon>Mustelidae</taxon>
        <taxon>Guloninae</taxon>
        <taxon>Gulo</taxon>
    </lineage>
</organism>
<evidence type="ECO:0000313" key="3">
    <source>
        <dbReference type="Proteomes" id="UP000269945"/>
    </source>
</evidence>
<comment type="caution">
    <text evidence="2">The sequence shown here is derived from an EMBL/GenBank/DDBJ whole genome shotgun (WGS) entry which is preliminary data.</text>
</comment>
<evidence type="ECO:0000256" key="1">
    <source>
        <dbReference type="SAM" id="MobiDB-lite"/>
    </source>
</evidence>
<dbReference type="Proteomes" id="UP000269945">
    <property type="component" value="Unassembled WGS sequence"/>
</dbReference>
<sequence length="111" mass="11425">PVGQVEGGASTDPRGGAQLSVHKEQKEGSPRGDLHSPPRGTLVPGSPAPSLTGPDAHPPAWVQASPSWLAAAVFAPPWAGCPRGARQRFGAHLPATNWLMEGVASEARTHS</sequence>
<proteinExistence type="predicted"/>
<feature type="compositionally biased region" description="Basic and acidic residues" evidence="1">
    <location>
        <begin position="21"/>
        <end position="36"/>
    </location>
</feature>
<dbReference type="EMBL" id="CYRY02005080">
    <property type="protein sequence ID" value="VCW69531.1"/>
    <property type="molecule type" value="Genomic_DNA"/>
</dbReference>
<keyword evidence="3" id="KW-1185">Reference proteome</keyword>
<evidence type="ECO:0000313" key="2">
    <source>
        <dbReference type="EMBL" id="VCW69531.1"/>
    </source>
</evidence>
<feature type="non-terminal residue" evidence="2">
    <location>
        <position position="1"/>
    </location>
</feature>
<reference evidence="2 3" key="1">
    <citation type="submission" date="2018-10" db="EMBL/GenBank/DDBJ databases">
        <authorList>
            <person name="Ekblom R."/>
            <person name="Jareborg N."/>
        </authorList>
    </citation>
    <scope>NUCLEOTIDE SEQUENCE [LARGE SCALE GENOMIC DNA]</scope>
    <source>
        <tissue evidence="2">Muscle</tissue>
    </source>
</reference>
<feature type="region of interest" description="Disordered" evidence="1">
    <location>
        <begin position="1"/>
        <end position="61"/>
    </location>
</feature>